<dbReference type="KEGG" id="foo:CGC45_04645"/>
<evidence type="ECO:0000259" key="1">
    <source>
        <dbReference type="Pfam" id="PF13298"/>
    </source>
</evidence>
<keyword evidence="3" id="KW-1185">Reference proteome</keyword>
<reference evidence="2 3" key="1">
    <citation type="submission" date="2017-07" db="EMBL/GenBank/DDBJ databases">
        <title>Complete genome sequences and comparative analysis of the novel pathogen Francisella opportunistica.</title>
        <authorList>
            <person name="Dietrich E.A."/>
            <person name="Kingry L.C."/>
            <person name="Petersen J.M."/>
        </authorList>
    </citation>
    <scope>NUCLEOTIDE SEQUENCE [LARGE SCALE GENOMIC DNA]</scope>
    <source>
        <strain evidence="2 3">14-2155</strain>
    </source>
</reference>
<dbReference type="NCBIfam" id="TIGR02777">
    <property type="entry name" value="LigD_PE_dom"/>
    <property type="match status" value="1"/>
</dbReference>
<gene>
    <name evidence="2" type="ORF">CGC43_04660</name>
</gene>
<feature type="domain" description="DNA ligase D 3'-phosphoesterase" evidence="1">
    <location>
        <begin position="38"/>
        <end position="150"/>
    </location>
</feature>
<dbReference type="Pfam" id="PF13298">
    <property type="entry name" value="LigD_N"/>
    <property type="match status" value="1"/>
</dbReference>
<organism evidence="2 3">
    <name type="scientific">Francisella opportunistica</name>
    <dbReference type="NCBI Taxonomy" id="2016517"/>
    <lineage>
        <taxon>Bacteria</taxon>
        <taxon>Pseudomonadati</taxon>
        <taxon>Pseudomonadota</taxon>
        <taxon>Gammaproteobacteria</taxon>
        <taxon>Thiotrichales</taxon>
        <taxon>Francisellaceae</taxon>
        <taxon>Francisella</taxon>
    </lineage>
</organism>
<dbReference type="EMBL" id="CP022375">
    <property type="protein sequence ID" value="AXH29922.1"/>
    <property type="molecule type" value="Genomic_DNA"/>
</dbReference>
<sequence length="195" mass="22398">MKQKLKQYLSRRNFHKTPEPKGETVLKSDPDKPLFVVQKHAGRSLHYDFRIEIDGVLKSWTVPKGPSLNPKEKRLAILTENHPLQYAQFEGIIPEGEYGAGNVIVWDIGYYRNVKDTKEGPVSMSSCFSQGKIEIELHGQKLNGVFALVRTKMRGSNKHYLQWLLIKKQDNYAQQRDVTCQDRSVLSGKTLEDIK</sequence>
<dbReference type="OrthoDB" id="9802472at2"/>
<protein>
    <submittedName>
        <fullName evidence="2">DNA ligase</fullName>
    </submittedName>
</protein>
<keyword evidence="2" id="KW-0436">Ligase</keyword>
<dbReference type="PANTHER" id="PTHR39465">
    <property type="entry name" value="DNA LIGASE D, 3'-PHOSPHOESTERASE DOMAIN"/>
    <property type="match status" value="1"/>
</dbReference>
<dbReference type="Proteomes" id="UP000253862">
    <property type="component" value="Chromosome"/>
</dbReference>
<evidence type="ECO:0000313" key="3">
    <source>
        <dbReference type="Proteomes" id="UP000253862"/>
    </source>
</evidence>
<name>A0A345JRH6_9GAMM</name>
<proteinExistence type="predicted"/>
<dbReference type="PANTHER" id="PTHR39465:SF1">
    <property type="entry name" value="DNA LIGASE D 3'-PHOSPHOESTERASE DOMAIN-CONTAINING PROTEIN"/>
    <property type="match status" value="1"/>
</dbReference>
<evidence type="ECO:0000313" key="2">
    <source>
        <dbReference type="EMBL" id="AXH29922.1"/>
    </source>
</evidence>
<dbReference type="InterPro" id="IPR014144">
    <property type="entry name" value="LigD_PE_domain"/>
</dbReference>
<dbReference type="AlphaFoldDB" id="A0A345JRH6"/>
<dbReference type="GO" id="GO:0016874">
    <property type="term" value="F:ligase activity"/>
    <property type="evidence" value="ECO:0007669"/>
    <property type="project" value="UniProtKB-KW"/>
</dbReference>
<dbReference type="RefSeq" id="WP_071629194.1">
    <property type="nucleotide sequence ID" value="NZ_CP022375.1"/>
</dbReference>
<accession>A0A345JRH6</accession>